<dbReference type="CDD" id="cd02165">
    <property type="entry name" value="NMNAT"/>
    <property type="match status" value="1"/>
</dbReference>
<dbReference type="KEGG" id="ada:A5CPEGH6_23950"/>
<dbReference type="GO" id="GO:0005524">
    <property type="term" value="F:ATP binding"/>
    <property type="evidence" value="ECO:0007669"/>
    <property type="project" value="UniProtKB-KW"/>
</dbReference>
<protein>
    <recommendedName>
        <fullName evidence="11">Probable nicotinate-nucleotide adenylyltransferase</fullName>
        <ecNumber evidence="11">2.7.7.18</ecNumber>
    </recommendedName>
    <alternativeName>
        <fullName evidence="11">Deamido-NAD(+) diphosphorylase</fullName>
    </alternativeName>
    <alternativeName>
        <fullName evidence="11">Deamido-NAD(+) pyrophosphorylase</fullName>
    </alternativeName>
    <alternativeName>
        <fullName evidence="11">Nicotinate mononucleotide adenylyltransferase</fullName>
        <shortName evidence="11">NaMN adenylyltransferase</shortName>
    </alternativeName>
</protein>
<accession>A0A4Y1X376</accession>
<dbReference type="UniPathway" id="UPA00253">
    <property type="reaction ID" value="UER00332"/>
</dbReference>
<dbReference type="InterPro" id="IPR011990">
    <property type="entry name" value="TPR-like_helical_dom_sf"/>
</dbReference>
<dbReference type="RefSeq" id="WP_141429887.1">
    <property type="nucleotide sequence ID" value="NZ_AP019736.1"/>
</dbReference>
<evidence type="ECO:0000256" key="12">
    <source>
        <dbReference type="PROSITE-ProRule" id="PRU00339"/>
    </source>
</evidence>
<feature type="repeat" description="TPR" evidence="12">
    <location>
        <begin position="212"/>
        <end position="245"/>
    </location>
</feature>
<dbReference type="InterPro" id="IPR019734">
    <property type="entry name" value="TPR_rpt"/>
</dbReference>
<evidence type="ECO:0000256" key="2">
    <source>
        <dbReference type="ARBA" id="ARBA00005019"/>
    </source>
</evidence>
<dbReference type="PANTHER" id="PTHR39321:SF3">
    <property type="entry name" value="PHOSPHOPANTETHEINE ADENYLYLTRANSFERASE"/>
    <property type="match status" value="1"/>
</dbReference>
<dbReference type="PANTHER" id="PTHR39321">
    <property type="entry name" value="NICOTINATE-NUCLEOTIDE ADENYLYLTRANSFERASE-RELATED"/>
    <property type="match status" value="1"/>
</dbReference>
<dbReference type="Gene3D" id="3.40.50.620">
    <property type="entry name" value="HUPs"/>
    <property type="match status" value="1"/>
</dbReference>
<evidence type="ECO:0000256" key="11">
    <source>
        <dbReference type="HAMAP-Rule" id="MF_00244"/>
    </source>
</evidence>
<dbReference type="OrthoDB" id="5295945at2"/>
<feature type="domain" description="Cytidyltransferase-like" evidence="13">
    <location>
        <begin position="6"/>
        <end position="167"/>
    </location>
</feature>
<keyword evidence="6 11" id="KW-0548">Nucleotidyltransferase</keyword>
<comment type="pathway">
    <text evidence="2 11">Cofactor biosynthesis; NAD(+) biosynthesis; deamido-NAD(+) from nicotinate D-ribonucleotide: step 1/1.</text>
</comment>
<dbReference type="GO" id="GO:0004515">
    <property type="term" value="F:nicotinate-nucleotide adenylyltransferase activity"/>
    <property type="evidence" value="ECO:0007669"/>
    <property type="project" value="UniProtKB-UniRule"/>
</dbReference>
<evidence type="ECO:0000256" key="8">
    <source>
        <dbReference type="ARBA" id="ARBA00022840"/>
    </source>
</evidence>
<dbReference type="GO" id="GO:0009435">
    <property type="term" value="P:NAD+ biosynthetic process"/>
    <property type="evidence" value="ECO:0007669"/>
    <property type="project" value="UniProtKB-UniRule"/>
</dbReference>
<organism evidence="14 15">
    <name type="scientific">Alistipes dispar</name>
    <dbReference type="NCBI Taxonomy" id="2585119"/>
    <lineage>
        <taxon>Bacteria</taxon>
        <taxon>Pseudomonadati</taxon>
        <taxon>Bacteroidota</taxon>
        <taxon>Bacteroidia</taxon>
        <taxon>Bacteroidales</taxon>
        <taxon>Rikenellaceae</taxon>
        <taxon>Alistipes</taxon>
    </lineage>
</organism>
<dbReference type="SUPFAM" id="SSF48452">
    <property type="entry name" value="TPR-like"/>
    <property type="match status" value="1"/>
</dbReference>
<evidence type="ECO:0000259" key="13">
    <source>
        <dbReference type="Pfam" id="PF01467"/>
    </source>
</evidence>
<sequence length="269" mass="30689">MKRMMLYFGSFNPVHKGHTALAEYVLERGLCDEVALVVSPRSPYKETAELAPELDRFEMAEIACAASEYPDRIKPSAVEFLLPKPSYTIDTLRYLTQNFGSEMRFSILMGGDQIARLDGWKEYERVLEYPIYVYPRRGERTDRFAGRITVLDDAPLQDLSATQIRERIGRGEAVDGLLDDGVAEYIRRKGLWSPASRIAALSARIDAGTADAALYVERGRLHFRLNEWGAALNDFNRALALDTDNAEARQYVEMAREILEFRYKDLYNP</sequence>
<evidence type="ECO:0000256" key="10">
    <source>
        <dbReference type="ARBA" id="ARBA00048721"/>
    </source>
</evidence>
<keyword evidence="7 11" id="KW-0547">Nucleotide-binding</keyword>
<evidence type="ECO:0000313" key="14">
    <source>
        <dbReference type="EMBL" id="BBL07757.1"/>
    </source>
</evidence>
<dbReference type="Pfam" id="PF01467">
    <property type="entry name" value="CTP_transf_like"/>
    <property type="match status" value="1"/>
</dbReference>
<name>A0A4Y1X376_9BACT</name>
<proteinExistence type="inferred from homology"/>
<comment type="similarity">
    <text evidence="3 11">Belongs to the NadD family.</text>
</comment>
<reference evidence="15" key="1">
    <citation type="submission" date="2019-06" db="EMBL/GenBank/DDBJ databases">
        <title>Alistipes onderdonkii subsp. vulgaris subsp. nov., Alistipes dispar sp. nov. and Alistipes communis sp. nov., isolated from human faeces, and creation of Alistipes onderdonkii subsp. onderdonkii subsp. nov.</title>
        <authorList>
            <person name="Sakamoto M."/>
            <person name="Ikeyama N."/>
            <person name="Ogata Y."/>
            <person name="Suda W."/>
            <person name="Iino T."/>
            <person name="Hattori M."/>
            <person name="Ohkuma M."/>
        </authorList>
    </citation>
    <scope>NUCLEOTIDE SEQUENCE [LARGE SCALE GENOMIC DNA]</scope>
    <source>
        <strain evidence="15">5CPEGH6</strain>
    </source>
</reference>
<dbReference type="InterPro" id="IPR014729">
    <property type="entry name" value="Rossmann-like_a/b/a_fold"/>
</dbReference>
<dbReference type="HAMAP" id="MF_00244">
    <property type="entry name" value="NaMN_adenylyltr"/>
    <property type="match status" value="1"/>
</dbReference>
<dbReference type="Proteomes" id="UP000319374">
    <property type="component" value="Chromosome"/>
</dbReference>
<dbReference type="InterPro" id="IPR005248">
    <property type="entry name" value="NadD/NMNAT"/>
</dbReference>
<dbReference type="SMART" id="SM00028">
    <property type="entry name" value="TPR"/>
    <property type="match status" value="1"/>
</dbReference>
<evidence type="ECO:0000256" key="7">
    <source>
        <dbReference type="ARBA" id="ARBA00022741"/>
    </source>
</evidence>
<gene>
    <name evidence="11" type="primary">nadD</name>
    <name evidence="14" type="ORF">A5CPEGH6_23950</name>
</gene>
<keyword evidence="15" id="KW-1185">Reference proteome</keyword>
<dbReference type="GeneID" id="98674379"/>
<keyword evidence="5 11" id="KW-0808">Transferase</keyword>
<evidence type="ECO:0000256" key="6">
    <source>
        <dbReference type="ARBA" id="ARBA00022695"/>
    </source>
</evidence>
<evidence type="ECO:0000256" key="4">
    <source>
        <dbReference type="ARBA" id="ARBA00022642"/>
    </source>
</evidence>
<comment type="catalytic activity">
    <reaction evidence="10 11">
        <text>nicotinate beta-D-ribonucleotide + ATP + H(+) = deamido-NAD(+) + diphosphate</text>
        <dbReference type="Rhea" id="RHEA:22860"/>
        <dbReference type="ChEBI" id="CHEBI:15378"/>
        <dbReference type="ChEBI" id="CHEBI:30616"/>
        <dbReference type="ChEBI" id="CHEBI:33019"/>
        <dbReference type="ChEBI" id="CHEBI:57502"/>
        <dbReference type="ChEBI" id="CHEBI:58437"/>
        <dbReference type="EC" id="2.7.7.18"/>
    </reaction>
</comment>
<keyword evidence="8 11" id="KW-0067">ATP-binding</keyword>
<dbReference type="PROSITE" id="PS50005">
    <property type="entry name" value="TPR"/>
    <property type="match status" value="1"/>
</dbReference>
<keyword evidence="12" id="KW-0802">TPR repeat</keyword>
<evidence type="ECO:0000313" key="15">
    <source>
        <dbReference type="Proteomes" id="UP000319374"/>
    </source>
</evidence>
<dbReference type="SUPFAM" id="SSF52374">
    <property type="entry name" value="Nucleotidylyl transferase"/>
    <property type="match status" value="1"/>
</dbReference>
<keyword evidence="9 11" id="KW-0520">NAD</keyword>
<keyword evidence="4 11" id="KW-0662">Pyridine nucleotide biosynthesis</keyword>
<evidence type="ECO:0000256" key="3">
    <source>
        <dbReference type="ARBA" id="ARBA00009014"/>
    </source>
</evidence>
<dbReference type="NCBIfam" id="TIGR00482">
    <property type="entry name" value="nicotinate (nicotinamide) nucleotide adenylyltransferase"/>
    <property type="match status" value="1"/>
</dbReference>
<evidence type="ECO:0000256" key="9">
    <source>
        <dbReference type="ARBA" id="ARBA00023027"/>
    </source>
</evidence>
<dbReference type="EMBL" id="AP019736">
    <property type="protein sequence ID" value="BBL07757.1"/>
    <property type="molecule type" value="Genomic_DNA"/>
</dbReference>
<dbReference type="AlphaFoldDB" id="A0A4Y1X376"/>
<evidence type="ECO:0000256" key="1">
    <source>
        <dbReference type="ARBA" id="ARBA00002324"/>
    </source>
</evidence>
<comment type="function">
    <text evidence="1 11">Catalyzes the reversible adenylation of nicotinate mononucleotide (NaMN) to nicotinic acid adenine dinucleotide (NaAD).</text>
</comment>
<dbReference type="InterPro" id="IPR004821">
    <property type="entry name" value="Cyt_trans-like"/>
</dbReference>
<dbReference type="EC" id="2.7.7.18" evidence="11"/>
<evidence type="ECO:0000256" key="5">
    <source>
        <dbReference type="ARBA" id="ARBA00022679"/>
    </source>
</evidence>
<dbReference type="Gene3D" id="1.25.40.10">
    <property type="entry name" value="Tetratricopeptide repeat domain"/>
    <property type="match status" value="1"/>
</dbReference>